<protein>
    <submittedName>
        <fullName evidence="5">GntR family transcriptional regulator</fullName>
    </submittedName>
</protein>
<dbReference type="PANTHER" id="PTHR43537:SF24">
    <property type="entry name" value="GLUCONATE OPERON TRANSCRIPTIONAL REPRESSOR"/>
    <property type="match status" value="1"/>
</dbReference>
<keyword evidence="1" id="KW-0805">Transcription regulation</keyword>
<feature type="domain" description="HTH gntR-type" evidence="4">
    <location>
        <begin position="4"/>
        <end position="71"/>
    </location>
</feature>
<dbReference type="RefSeq" id="WP_160354108.1">
    <property type="nucleotide sequence ID" value="NZ_SDWJ01000002.1"/>
</dbReference>
<dbReference type="EMBL" id="SDWJ01000002">
    <property type="protein sequence ID" value="MVZ98158.1"/>
    <property type="molecule type" value="Genomic_DNA"/>
</dbReference>
<dbReference type="PROSITE" id="PS50949">
    <property type="entry name" value="HTH_GNTR"/>
    <property type="match status" value="1"/>
</dbReference>
<dbReference type="CDD" id="cd07377">
    <property type="entry name" value="WHTH_GntR"/>
    <property type="match status" value="1"/>
</dbReference>
<dbReference type="OrthoDB" id="8479543at2"/>
<dbReference type="Gene3D" id="1.10.10.10">
    <property type="entry name" value="Winged helix-like DNA-binding domain superfamily/Winged helix DNA-binding domain"/>
    <property type="match status" value="1"/>
</dbReference>
<proteinExistence type="predicted"/>
<sequence>MSPAHVLEPTYQNLKRGLMQGNWRPGERLEALRLADEFGVSMTPVRDCLNRLVGEALVEMKPGEGYRVPRISENKLRDMLEFNILLLDFALLNPVKTGEVPHSAHSVEDYAGRVAALFSVIALRSANTVLTETLHSLGDRMHTIRRWEPHLFPDCFQELDELERELAANSSNLSIMLGKYHDRRLGSVATLVQLAQS</sequence>
<dbReference type="AlphaFoldDB" id="A0A6I4M668"/>
<evidence type="ECO:0000313" key="6">
    <source>
        <dbReference type="Proteomes" id="UP000471147"/>
    </source>
</evidence>
<dbReference type="SUPFAM" id="SSF46785">
    <property type="entry name" value="Winged helix' DNA-binding domain"/>
    <property type="match status" value="1"/>
</dbReference>
<evidence type="ECO:0000256" key="3">
    <source>
        <dbReference type="ARBA" id="ARBA00023163"/>
    </source>
</evidence>
<evidence type="ECO:0000313" key="5">
    <source>
        <dbReference type="EMBL" id="MVZ98158.1"/>
    </source>
</evidence>
<keyword evidence="6" id="KW-1185">Reference proteome</keyword>
<dbReference type="InterPro" id="IPR000524">
    <property type="entry name" value="Tscrpt_reg_HTH_GntR"/>
</dbReference>
<dbReference type="Pfam" id="PF00392">
    <property type="entry name" value="GntR"/>
    <property type="match status" value="1"/>
</dbReference>
<name>A0A6I4M668_9SPHN</name>
<dbReference type="Proteomes" id="UP000471147">
    <property type="component" value="Unassembled WGS sequence"/>
</dbReference>
<dbReference type="SMART" id="SM00345">
    <property type="entry name" value="HTH_GNTR"/>
    <property type="match status" value="1"/>
</dbReference>
<evidence type="ECO:0000256" key="2">
    <source>
        <dbReference type="ARBA" id="ARBA00023125"/>
    </source>
</evidence>
<dbReference type="GO" id="GO:0003677">
    <property type="term" value="F:DNA binding"/>
    <property type="evidence" value="ECO:0007669"/>
    <property type="project" value="UniProtKB-KW"/>
</dbReference>
<evidence type="ECO:0000256" key="1">
    <source>
        <dbReference type="ARBA" id="ARBA00023015"/>
    </source>
</evidence>
<accession>A0A6I4M668</accession>
<reference evidence="5 6" key="1">
    <citation type="submission" date="2019-01" db="EMBL/GenBank/DDBJ databases">
        <title>Sphingorhabdus lacus sp.nov., isolated from an oligotrophic freshwater lake.</title>
        <authorList>
            <person name="Park M."/>
        </authorList>
    </citation>
    <scope>NUCLEOTIDE SEQUENCE [LARGE SCALE GENOMIC DNA]</scope>
    <source>
        <strain evidence="5 6">IMCC26285</strain>
    </source>
</reference>
<dbReference type="PANTHER" id="PTHR43537">
    <property type="entry name" value="TRANSCRIPTIONAL REGULATOR, GNTR FAMILY"/>
    <property type="match status" value="1"/>
</dbReference>
<comment type="caution">
    <text evidence="5">The sequence shown here is derived from an EMBL/GenBank/DDBJ whole genome shotgun (WGS) entry which is preliminary data.</text>
</comment>
<dbReference type="GO" id="GO:0003700">
    <property type="term" value="F:DNA-binding transcription factor activity"/>
    <property type="evidence" value="ECO:0007669"/>
    <property type="project" value="InterPro"/>
</dbReference>
<dbReference type="InterPro" id="IPR036390">
    <property type="entry name" value="WH_DNA-bd_sf"/>
</dbReference>
<keyword evidence="2" id="KW-0238">DNA-binding</keyword>
<dbReference type="InterPro" id="IPR036388">
    <property type="entry name" value="WH-like_DNA-bd_sf"/>
</dbReference>
<evidence type="ECO:0000259" key="4">
    <source>
        <dbReference type="PROSITE" id="PS50949"/>
    </source>
</evidence>
<organism evidence="5 6">
    <name type="scientific">Sphingorhabdus profundilacus</name>
    <dbReference type="NCBI Taxonomy" id="2509718"/>
    <lineage>
        <taxon>Bacteria</taxon>
        <taxon>Pseudomonadati</taxon>
        <taxon>Pseudomonadota</taxon>
        <taxon>Alphaproteobacteria</taxon>
        <taxon>Sphingomonadales</taxon>
        <taxon>Sphingomonadaceae</taxon>
        <taxon>Sphingorhabdus</taxon>
    </lineage>
</organism>
<keyword evidence="3" id="KW-0804">Transcription</keyword>
<gene>
    <name evidence="5" type="ORF">EUU23_10680</name>
</gene>